<evidence type="ECO:0000313" key="10">
    <source>
        <dbReference type="Proteomes" id="UP000431575"/>
    </source>
</evidence>
<dbReference type="SMART" id="SM00850">
    <property type="entry name" value="LytTR"/>
    <property type="match status" value="1"/>
</dbReference>
<evidence type="ECO:0000313" key="6">
    <source>
        <dbReference type="EMBL" id="KAB4181616.1"/>
    </source>
</evidence>
<dbReference type="Pfam" id="PF04397">
    <property type="entry name" value="LytTR"/>
    <property type="match status" value="1"/>
</dbReference>
<dbReference type="EMBL" id="CZAF01000002">
    <property type="protein sequence ID" value="CUO47218.1"/>
    <property type="molecule type" value="Genomic_DNA"/>
</dbReference>
<evidence type="ECO:0000313" key="12">
    <source>
        <dbReference type="Proteomes" id="UP000438773"/>
    </source>
</evidence>
<reference evidence="2 9" key="1">
    <citation type="submission" date="2015-09" db="EMBL/GenBank/DDBJ databases">
        <authorList>
            <consortium name="Pathogen Informatics"/>
        </authorList>
    </citation>
    <scope>NUCLEOTIDE SEQUENCE [LARGE SCALE GENOMIC DNA]</scope>
    <source>
        <strain evidence="2 9">2789STDY5834847</strain>
    </source>
</reference>
<dbReference type="InterPro" id="IPR011006">
    <property type="entry name" value="CheY-like_superfamily"/>
</dbReference>
<evidence type="ECO:0000313" key="2">
    <source>
        <dbReference type="EMBL" id="CUO47218.1"/>
    </source>
</evidence>
<evidence type="ECO:0000313" key="8">
    <source>
        <dbReference type="EMBL" id="MBT8725239.1"/>
    </source>
</evidence>
<dbReference type="RefSeq" id="WP_044468289.1">
    <property type="nucleotide sequence ID" value="NZ_CALNHV010000025.1"/>
</dbReference>
<dbReference type="Proteomes" id="UP000487221">
    <property type="component" value="Unassembled WGS sequence"/>
</dbReference>
<evidence type="ECO:0000259" key="1">
    <source>
        <dbReference type="SMART" id="SM00850"/>
    </source>
</evidence>
<dbReference type="EMBL" id="WCUR01000031">
    <property type="protein sequence ID" value="KAB4116428.1"/>
    <property type="molecule type" value="Genomic_DNA"/>
</dbReference>
<accession>A0A174FE37</accession>
<dbReference type="OrthoDB" id="1490554at2"/>
<evidence type="ECO:0000313" key="3">
    <source>
        <dbReference type="EMBL" id="KAB4112070.1"/>
    </source>
</evidence>
<gene>
    <name evidence="2" type="primary">yehT_2</name>
    <name evidence="2" type="ORF">ERS852462_00500</name>
    <name evidence="7" type="ORF">GAP41_19545</name>
    <name evidence="6" type="ORF">GAQ44_15555</name>
    <name evidence="3" type="ORF">GAQ70_01710</name>
    <name evidence="4" type="ORF">GAQ72_10715</name>
    <name evidence="5" type="ORF">GAQ75_03245</name>
    <name evidence="8" type="ORF">JQN06_03505</name>
</gene>
<dbReference type="EMBL" id="WCTY01000030">
    <property type="protein sequence ID" value="KAB4181616.1"/>
    <property type="molecule type" value="Genomic_DNA"/>
</dbReference>
<evidence type="ECO:0000313" key="13">
    <source>
        <dbReference type="Proteomes" id="UP000441711"/>
    </source>
</evidence>
<dbReference type="Proteomes" id="UP000434462">
    <property type="component" value="Unassembled WGS sequence"/>
</dbReference>
<dbReference type="AlphaFoldDB" id="A0A174FE37"/>
<dbReference type="SUPFAM" id="SSF52172">
    <property type="entry name" value="CheY-like"/>
    <property type="match status" value="1"/>
</dbReference>
<evidence type="ECO:0000313" key="5">
    <source>
        <dbReference type="EMBL" id="KAB4127543.1"/>
    </source>
</evidence>
<dbReference type="PANTHER" id="PTHR37299:SF1">
    <property type="entry name" value="STAGE 0 SPORULATION PROTEIN A HOMOLOG"/>
    <property type="match status" value="1"/>
</dbReference>
<reference evidence="8 15" key="3">
    <citation type="submission" date="2020-12" db="EMBL/GenBank/DDBJ databases">
        <title>Microorganisms.</title>
        <authorList>
            <person name="Matos J."/>
            <person name="Faleiro L."/>
            <person name="Duarte I."/>
        </authorList>
    </citation>
    <scope>NUCLEOTIDE SEQUENCE [LARGE SCALE GENOMIC DNA]</scope>
    <source>
        <strain evidence="8 15">PtFD3Pch2</strain>
    </source>
</reference>
<reference evidence="10 11" key="2">
    <citation type="journal article" date="2019" name="Nat. Med.">
        <title>A library of human gut bacterial isolates paired with longitudinal multiomics data enables mechanistic microbiome research.</title>
        <authorList>
            <person name="Poyet M."/>
            <person name="Groussin M."/>
            <person name="Gibbons S.M."/>
            <person name="Avila-Pacheco J."/>
            <person name="Jiang X."/>
            <person name="Kearney S.M."/>
            <person name="Perrotta A.R."/>
            <person name="Berdy B."/>
            <person name="Zhao S."/>
            <person name="Lieberman T.D."/>
            <person name="Swanson P.K."/>
            <person name="Smith M."/>
            <person name="Roesemann S."/>
            <person name="Alexander J.E."/>
            <person name="Rich S.A."/>
            <person name="Livny J."/>
            <person name="Vlamakis H."/>
            <person name="Clish C."/>
            <person name="Bullock K."/>
            <person name="Deik A."/>
            <person name="Scott J."/>
            <person name="Pierce K.A."/>
            <person name="Xavier R.J."/>
            <person name="Alm E.J."/>
        </authorList>
    </citation>
    <scope>NUCLEOTIDE SEQUENCE [LARGE SCALE GENOMIC DNA]</scope>
    <source>
        <strain evidence="6 14">BIOML-A19</strain>
        <strain evidence="3 13">BIOML-A36</strain>
        <strain evidence="5 12">BIOML-A37</strain>
        <strain evidence="4 11">BIOML-A38</strain>
        <strain evidence="7 10">BIOML-A6</strain>
    </source>
</reference>
<dbReference type="InterPro" id="IPR046947">
    <property type="entry name" value="LytR-like"/>
</dbReference>
<evidence type="ECO:0000313" key="4">
    <source>
        <dbReference type="EMBL" id="KAB4116428.1"/>
    </source>
</evidence>
<dbReference type="Gene3D" id="2.40.50.1020">
    <property type="entry name" value="LytTr DNA-binding domain"/>
    <property type="match status" value="1"/>
</dbReference>
<sequence>MNLNCAILHADPEIAGRLEEYIGKVPFLSLHGKYGNPLEALKDYYETKVEVYFVGIYPVEEGEINGMDFCRLLSSSTRVIFITDTDRYAAECFRLDALDYLMDGLNFSTFFQSVSKAARWFSLQDAGTSAPKQRQGPEEVPKVIYMRCDNRIMRLDLERINYIEGMGDYVKIFCKDAPKPILSLCSMKYMEEKLPADEFIRVHRSFIVRMDCISAIGRSTLLIEQKDVPIGDAYRERVKGYVSRLAVL</sequence>
<organism evidence="2 9">
    <name type="scientific">Bacteroides uniformis</name>
    <dbReference type="NCBI Taxonomy" id="820"/>
    <lineage>
        <taxon>Bacteria</taxon>
        <taxon>Pseudomonadati</taxon>
        <taxon>Bacteroidota</taxon>
        <taxon>Bacteroidia</taxon>
        <taxon>Bacteroidales</taxon>
        <taxon>Bacteroidaceae</taxon>
        <taxon>Bacteroides</taxon>
    </lineage>
</organism>
<feature type="domain" description="HTH LytTR-type" evidence="1">
    <location>
        <begin position="150"/>
        <end position="243"/>
    </location>
</feature>
<dbReference type="Proteomes" id="UP000441711">
    <property type="component" value="Unassembled WGS sequence"/>
</dbReference>
<dbReference type="PANTHER" id="PTHR37299">
    <property type="entry name" value="TRANSCRIPTIONAL REGULATOR-RELATED"/>
    <property type="match status" value="1"/>
</dbReference>
<dbReference type="InterPro" id="IPR007492">
    <property type="entry name" value="LytTR_DNA-bd_dom"/>
</dbReference>
<evidence type="ECO:0000313" key="9">
    <source>
        <dbReference type="Proteomes" id="UP000095614"/>
    </source>
</evidence>
<dbReference type="Proteomes" id="UP000431575">
    <property type="component" value="Unassembled WGS sequence"/>
</dbReference>
<evidence type="ECO:0000313" key="11">
    <source>
        <dbReference type="Proteomes" id="UP000434462"/>
    </source>
</evidence>
<evidence type="ECO:0000313" key="15">
    <source>
        <dbReference type="Proteomes" id="UP001196342"/>
    </source>
</evidence>
<dbReference type="GO" id="GO:0003677">
    <property type="term" value="F:DNA binding"/>
    <property type="evidence" value="ECO:0007669"/>
    <property type="project" value="InterPro"/>
</dbReference>
<name>A0A174FE37_BACUN</name>
<evidence type="ECO:0000313" key="14">
    <source>
        <dbReference type="Proteomes" id="UP000487221"/>
    </source>
</evidence>
<keyword evidence="15" id="KW-1185">Reference proteome</keyword>
<proteinExistence type="predicted"/>
<dbReference type="EMBL" id="WCUQ01000002">
    <property type="protein sequence ID" value="KAB4127543.1"/>
    <property type="molecule type" value="Genomic_DNA"/>
</dbReference>
<dbReference type="EMBL" id="WCUP01000001">
    <property type="protein sequence ID" value="KAB4112070.1"/>
    <property type="molecule type" value="Genomic_DNA"/>
</dbReference>
<protein>
    <submittedName>
        <fullName evidence="2">Response regulator receiver protein</fullName>
    </submittedName>
    <submittedName>
        <fullName evidence="3">Response regulator transcription factor</fullName>
    </submittedName>
</protein>
<dbReference type="GO" id="GO:0000156">
    <property type="term" value="F:phosphorelay response regulator activity"/>
    <property type="evidence" value="ECO:0007669"/>
    <property type="project" value="InterPro"/>
</dbReference>
<dbReference type="Proteomes" id="UP000095614">
    <property type="component" value="Unassembled WGS sequence"/>
</dbReference>
<evidence type="ECO:0000313" key="7">
    <source>
        <dbReference type="EMBL" id="KAB4237720.1"/>
    </source>
</evidence>
<dbReference type="EMBL" id="JAFBJK010000002">
    <property type="protein sequence ID" value="MBT8725239.1"/>
    <property type="molecule type" value="Genomic_DNA"/>
</dbReference>
<dbReference type="Proteomes" id="UP000438773">
    <property type="component" value="Unassembled WGS sequence"/>
</dbReference>
<dbReference type="EMBL" id="WCTM01000016">
    <property type="protein sequence ID" value="KAB4237720.1"/>
    <property type="molecule type" value="Genomic_DNA"/>
</dbReference>
<dbReference type="Proteomes" id="UP001196342">
    <property type="component" value="Unassembled WGS sequence"/>
</dbReference>